<reference evidence="2 3" key="1">
    <citation type="submission" date="2013-08" db="EMBL/GenBank/DDBJ databases">
        <authorList>
            <person name="Durkin A.S."/>
            <person name="Haft D.R."/>
            <person name="McCorrison J."/>
            <person name="Torralba M."/>
            <person name="Gillis M."/>
            <person name="Haft D.H."/>
            <person name="Methe B."/>
            <person name="Sutton G."/>
            <person name="Nelson K.E."/>
        </authorList>
    </citation>
    <scope>NUCLEOTIDE SEQUENCE [LARGE SCALE GENOMIC DNA]</scope>
    <source>
        <strain evidence="2 3">F0195</strain>
    </source>
</reference>
<dbReference type="Proteomes" id="UP000016638">
    <property type="component" value="Unassembled WGS sequence"/>
</dbReference>
<dbReference type="AlphaFoldDB" id="U2TK12"/>
<dbReference type="PATRIC" id="fig|1125712.3.peg.2087"/>
<evidence type="ECO:0000313" key="3">
    <source>
        <dbReference type="Proteomes" id="UP000016638"/>
    </source>
</evidence>
<proteinExistence type="predicted"/>
<accession>U2TK12</accession>
<dbReference type="RefSeq" id="WP_021726992.1">
    <property type="nucleotide sequence ID" value="NZ_AWEZ01000064.1"/>
</dbReference>
<sequence>MAFDPYVVFIQAMAYVKELLGLALMMLGCIALVKYLRTPHT</sequence>
<comment type="caution">
    <text evidence="2">The sequence shown here is derived from an EMBL/GenBank/DDBJ whole genome shotgun (WGS) entry which is preliminary data.</text>
</comment>
<feature type="transmembrane region" description="Helical" evidence="1">
    <location>
        <begin position="6"/>
        <end position="33"/>
    </location>
</feature>
<gene>
    <name evidence="2" type="ORF">HMPREF1316_1321</name>
</gene>
<organism evidence="2 3">
    <name type="scientific">Olsenella profusa F0195</name>
    <dbReference type="NCBI Taxonomy" id="1125712"/>
    <lineage>
        <taxon>Bacteria</taxon>
        <taxon>Bacillati</taxon>
        <taxon>Actinomycetota</taxon>
        <taxon>Coriobacteriia</taxon>
        <taxon>Coriobacteriales</taxon>
        <taxon>Atopobiaceae</taxon>
        <taxon>Olsenella</taxon>
    </lineage>
</organism>
<name>U2TK12_9ACTN</name>
<evidence type="ECO:0000313" key="2">
    <source>
        <dbReference type="EMBL" id="ERL06538.1"/>
    </source>
</evidence>
<dbReference type="EMBL" id="AWEZ01000064">
    <property type="protein sequence ID" value="ERL06538.1"/>
    <property type="molecule type" value="Genomic_DNA"/>
</dbReference>
<keyword evidence="1" id="KW-0472">Membrane</keyword>
<keyword evidence="3" id="KW-1185">Reference proteome</keyword>
<protein>
    <submittedName>
        <fullName evidence="2">Uncharacterized protein</fullName>
    </submittedName>
</protein>
<evidence type="ECO:0000256" key="1">
    <source>
        <dbReference type="SAM" id="Phobius"/>
    </source>
</evidence>
<keyword evidence="1" id="KW-1133">Transmembrane helix</keyword>
<keyword evidence="1" id="KW-0812">Transmembrane</keyword>